<keyword evidence="5" id="KW-0411">Iron-sulfur</keyword>
<evidence type="ECO:0000313" key="8">
    <source>
        <dbReference type="Proteomes" id="UP001221208"/>
    </source>
</evidence>
<proteinExistence type="predicted"/>
<dbReference type="InterPro" id="IPR006638">
    <property type="entry name" value="Elp3/MiaA/NifB-like_rSAM"/>
</dbReference>
<dbReference type="PANTHER" id="PTHR43409:SF7">
    <property type="entry name" value="BLL1977 PROTEIN"/>
    <property type="match status" value="1"/>
</dbReference>
<keyword evidence="2" id="KW-0949">S-adenosyl-L-methionine</keyword>
<keyword evidence="4" id="KW-0408">Iron</keyword>
<sequence length="657" mass="73612">MPAPDSTSRIALLSLPWQDPFSPSIQLGTLSAWVRRERPRVQVDCFDLFLELSGDLGMHLSKRISVSWIGEALFAYLMFPQQRPAIEVFLEKSRGDDPLFANLDYGRVIETLRTGLVRRLDAVDWSCYSLIGMSVVFSQSMSTLLTAREIKRRAPNVPVVLGGPGVTGKIGASLLNSFDFIDYIANGEGERPLVGLIDALAAVAPGRMVDVKGVFHRNSPADIHHDVDQLPDMGELPVPDYGSYFERLAGMPGGTEAKGRVRIPVETNRGCWWDQSLKNPMLSCSFCNLNLQWHGYRERPVEQSTALFAELNRRHQCPDFTVVDNILRHKQADVFIEGLGKLDLGLDLWMEARASVTPEQIGKLSKVGARVIQFGIEALSSGMLKKMVKGTTTIQNLQAMKLCEQHGIQNSANLILDFPGMEAADILDELENMSFARSFYPLSTTSFSLVYQSPAYKQPHSFGIENIRSYEMYRMLLPPQLYETVFLTEQSFDSPALERLRPLWKRVQDAADEWREHYHRMVGKVEGRLLLSLQDGGTYLKVRDFRWAAARFHWLEGAERDVYLGCAATVSVRHLHARFPTLSAAVIDGWIAKWCDARIAFAEGGKVLGLAIPWGPVSARRSLYPVLEETGGEDAMLAVQGARERAKKIIPLQVTRD</sequence>
<evidence type="ECO:0000259" key="6">
    <source>
        <dbReference type="SMART" id="SM00729"/>
    </source>
</evidence>
<dbReference type="Gene3D" id="3.20.20.70">
    <property type="entry name" value="Aldolase class I"/>
    <property type="match status" value="1"/>
</dbReference>
<protein>
    <submittedName>
        <fullName evidence="7">RiPP maturation radical SAM C-methyltransferase</fullName>
    </submittedName>
</protein>
<dbReference type="SFLD" id="SFLDS00029">
    <property type="entry name" value="Radical_SAM"/>
    <property type="match status" value="1"/>
</dbReference>
<dbReference type="InterPro" id="IPR058240">
    <property type="entry name" value="rSAM_sf"/>
</dbReference>
<accession>A0ABT5JW22</accession>
<gene>
    <name evidence="7" type="ORF">OIK44_04955</name>
</gene>
<evidence type="ECO:0000256" key="3">
    <source>
        <dbReference type="ARBA" id="ARBA00022723"/>
    </source>
</evidence>
<dbReference type="Pfam" id="PF04055">
    <property type="entry name" value="Radical_SAM"/>
    <property type="match status" value="1"/>
</dbReference>
<dbReference type="SFLD" id="SFLDF00324">
    <property type="entry name" value="bacteriocin_maturation"/>
    <property type="match status" value="1"/>
</dbReference>
<evidence type="ECO:0000256" key="1">
    <source>
        <dbReference type="ARBA" id="ARBA00001966"/>
    </source>
</evidence>
<evidence type="ECO:0000313" key="7">
    <source>
        <dbReference type="EMBL" id="MDC8756935.1"/>
    </source>
</evidence>
<reference evidence="7 8" key="1">
    <citation type="submission" date="2022-10" db="EMBL/GenBank/DDBJ databases">
        <title>Janthinobacterium sp. hw3 Genome sequencing.</title>
        <authorList>
            <person name="Park S."/>
        </authorList>
    </citation>
    <scope>NUCLEOTIDE SEQUENCE [LARGE SCALE GENOMIC DNA]</scope>
    <source>
        <strain evidence="8">hw3</strain>
    </source>
</reference>
<dbReference type="RefSeq" id="WP_273669591.1">
    <property type="nucleotide sequence ID" value="NZ_JAQQXR010000001.1"/>
</dbReference>
<keyword evidence="3" id="KW-0479">Metal-binding</keyword>
<dbReference type="SUPFAM" id="SSF102114">
    <property type="entry name" value="Radical SAM enzymes"/>
    <property type="match status" value="1"/>
</dbReference>
<dbReference type="InterPro" id="IPR023984">
    <property type="entry name" value="rSAM_ocin_1"/>
</dbReference>
<dbReference type="InterPro" id="IPR051198">
    <property type="entry name" value="BchE-like"/>
</dbReference>
<dbReference type="InterPro" id="IPR013785">
    <property type="entry name" value="Aldolase_TIM"/>
</dbReference>
<dbReference type="NCBIfam" id="TIGR03975">
    <property type="entry name" value="rSAM_ocin_1"/>
    <property type="match status" value="1"/>
</dbReference>
<comment type="cofactor">
    <cofactor evidence="1">
        <name>[4Fe-4S] cluster</name>
        <dbReference type="ChEBI" id="CHEBI:49883"/>
    </cofactor>
</comment>
<comment type="caution">
    <text evidence="7">The sequence shown here is derived from an EMBL/GenBank/DDBJ whole genome shotgun (WGS) entry which is preliminary data.</text>
</comment>
<evidence type="ECO:0000256" key="4">
    <source>
        <dbReference type="ARBA" id="ARBA00023004"/>
    </source>
</evidence>
<keyword evidence="8" id="KW-1185">Reference proteome</keyword>
<organism evidence="7 8">
    <name type="scientific">Janthinobacterium fluminis</name>
    <dbReference type="NCBI Taxonomy" id="2987524"/>
    <lineage>
        <taxon>Bacteria</taxon>
        <taxon>Pseudomonadati</taxon>
        <taxon>Pseudomonadota</taxon>
        <taxon>Betaproteobacteria</taxon>
        <taxon>Burkholderiales</taxon>
        <taxon>Oxalobacteraceae</taxon>
        <taxon>Janthinobacterium</taxon>
    </lineage>
</organism>
<dbReference type="Gene3D" id="3.40.50.280">
    <property type="entry name" value="Cobalamin-binding domain"/>
    <property type="match status" value="1"/>
</dbReference>
<dbReference type="SFLD" id="SFLDG01082">
    <property type="entry name" value="B12-binding_domain_containing"/>
    <property type="match status" value="1"/>
</dbReference>
<evidence type="ECO:0000256" key="2">
    <source>
        <dbReference type="ARBA" id="ARBA00022691"/>
    </source>
</evidence>
<dbReference type="Proteomes" id="UP001221208">
    <property type="component" value="Unassembled WGS sequence"/>
</dbReference>
<dbReference type="EMBL" id="JAQQXR010000001">
    <property type="protein sequence ID" value="MDC8756935.1"/>
    <property type="molecule type" value="Genomic_DNA"/>
</dbReference>
<name>A0ABT5JW22_9BURK</name>
<evidence type="ECO:0000256" key="5">
    <source>
        <dbReference type="ARBA" id="ARBA00023014"/>
    </source>
</evidence>
<feature type="domain" description="Elp3/MiaA/NifB-like radical SAM core" evidence="6">
    <location>
        <begin position="261"/>
        <end position="478"/>
    </location>
</feature>
<dbReference type="SMART" id="SM00729">
    <property type="entry name" value="Elp3"/>
    <property type="match status" value="1"/>
</dbReference>
<dbReference type="InterPro" id="IPR007197">
    <property type="entry name" value="rSAM"/>
</dbReference>
<dbReference type="PANTHER" id="PTHR43409">
    <property type="entry name" value="ANAEROBIC MAGNESIUM-PROTOPORPHYRIN IX MONOMETHYL ESTER CYCLASE-RELATED"/>
    <property type="match status" value="1"/>
</dbReference>